<protein>
    <submittedName>
        <fullName evidence="2">DUF3054 domain-containing protein</fullName>
    </submittedName>
</protein>
<keyword evidence="1" id="KW-0472">Membrane</keyword>
<proteinExistence type="predicted"/>
<keyword evidence="1" id="KW-0812">Transmembrane</keyword>
<name>A0ABY4MWW4_9MICO</name>
<dbReference type="InterPro" id="IPR021414">
    <property type="entry name" value="DUF3054"/>
</dbReference>
<gene>
    <name evidence="2" type="ORF">M3M28_09480</name>
</gene>
<feature type="transmembrane region" description="Helical" evidence="1">
    <location>
        <begin position="69"/>
        <end position="91"/>
    </location>
</feature>
<keyword evidence="1" id="KW-1133">Transmembrane helix</keyword>
<feature type="transmembrane region" description="Helical" evidence="1">
    <location>
        <begin position="35"/>
        <end position="57"/>
    </location>
</feature>
<dbReference type="EMBL" id="CP097160">
    <property type="protein sequence ID" value="UQN14279.1"/>
    <property type="molecule type" value="Genomic_DNA"/>
</dbReference>
<feature type="transmembrane region" description="Helical" evidence="1">
    <location>
        <begin position="97"/>
        <end position="118"/>
    </location>
</feature>
<accession>A0ABY4MWW4</accession>
<evidence type="ECO:0000313" key="2">
    <source>
        <dbReference type="EMBL" id="UQN14279.1"/>
    </source>
</evidence>
<evidence type="ECO:0000256" key="1">
    <source>
        <dbReference type="SAM" id="Phobius"/>
    </source>
</evidence>
<dbReference type="Pfam" id="PF11255">
    <property type="entry name" value="DUF3054"/>
    <property type="match status" value="1"/>
</dbReference>
<sequence>MSDAPARPPIYPFVLTDAVLVIAFAAIGRSSHGEALGVLDILGTAWPFLAALLLSWVIVRLTDRDHSRVWPAGVLIWAVTVSSGLALRILFGDTAAPAFIIVATITLAVFLLVPRLVWQLFRRRHRTPAANTEM</sequence>
<organism evidence="2">
    <name type="scientific">Gulosibacter sediminis</name>
    <dbReference type="NCBI Taxonomy" id="1729695"/>
    <lineage>
        <taxon>Bacteria</taxon>
        <taxon>Bacillati</taxon>
        <taxon>Actinomycetota</taxon>
        <taxon>Actinomycetes</taxon>
        <taxon>Micrococcales</taxon>
        <taxon>Microbacteriaceae</taxon>
        <taxon>Gulosibacter</taxon>
    </lineage>
</organism>
<feature type="transmembrane region" description="Helical" evidence="1">
    <location>
        <begin position="12"/>
        <end position="29"/>
    </location>
</feature>
<reference evidence="2" key="1">
    <citation type="submission" date="2022-05" db="EMBL/GenBank/DDBJ databases">
        <title>Complete genome sequence of toluene-degrading Gulosibacter sediminis strain ACHW.36C.</title>
        <authorList>
            <person name="Wai A.C."/>
            <person name="Lai G.K."/>
            <person name="Griffin S.D."/>
            <person name="Leung F.C."/>
        </authorList>
    </citation>
    <scope>NUCLEOTIDE SEQUENCE [LARGE SCALE GENOMIC DNA]</scope>
    <source>
        <strain evidence="2">ACHW.36C</strain>
    </source>
</reference>